<sequence>MNCITHGDSTMSQPADIHEIAAGYTAAKSRFNEIYTQYCEQDTLIKNMTETRKQLEEDANNLSKSWLDNLISASGVQTEETGKISVMAGIAKENLDRIIPAMDDARLKLLDLCYEAAAAGVDYRSKYNALAEAVINPLRADLIKEIQGKVKLLHGLNLLSALPVYETENVLSEMVTEVKKHNSRPDALEYVHKAIENNNNELLNLYPDTFPAEVSMVIQRSPSPAQMAAARNSPKKRKALADGLENCKGFEGY</sequence>
<accession>A0A5U3FRE0</accession>
<comment type="caution">
    <text evidence="1">The sequence shown here is derived from an EMBL/GenBank/DDBJ whole genome shotgun (WGS) entry which is preliminary data.</text>
</comment>
<dbReference type="AlphaFoldDB" id="A0A5U3FRE0"/>
<dbReference type="EMBL" id="AAGLQK010000001">
    <property type="protein sequence ID" value="EBP4056255.1"/>
    <property type="molecule type" value="Genomic_DNA"/>
</dbReference>
<reference evidence="1" key="1">
    <citation type="submission" date="2018-07" db="EMBL/GenBank/DDBJ databases">
        <authorList>
            <consortium name="GenomeTrakr network: Whole genome sequencing for foodborne pathogen traceback"/>
        </authorList>
    </citation>
    <scope>NUCLEOTIDE SEQUENCE</scope>
    <source>
        <strain evidence="1">MDH-2013-00175</strain>
    </source>
</reference>
<evidence type="ECO:0000313" key="1">
    <source>
        <dbReference type="EMBL" id="EBP4056255.1"/>
    </source>
</evidence>
<dbReference type="Pfam" id="PF05633">
    <property type="entry name" value="ROH1-like"/>
    <property type="match status" value="1"/>
</dbReference>
<organism evidence="1">
    <name type="scientific">Salmonella enterica I</name>
    <dbReference type="NCBI Taxonomy" id="59201"/>
    <lineage>
        <taxon>Bacteria</taxon>
        <taxon>Pseudomonadati</taxon>
        <taxon>Pseudomonadota</taxon>
        <taxon>Gammaproteobacteria</taxon>
        <taxon>Enterobacterales</taxon>
        <taxon>Enterobacteriaceae</taxon>
        <taxon>Salmonella</taxon>
    </lineage>
</organism>
<proteinExistence type="predicted"/>
<gene>
    <name evidence="1" type="ORF">Z599_00495</name>
</gene>
<name>A0A5U3FRE0_SALET</name>
<dbReference type="InterPro" id="IPR008511">
    <property type="entry name" value="ROH1-like"/>
</dbReference>
<protein>
    <submittedName>
        <fullName evidence="1">DUF793 domain-containing protein</fullName>
    </submittedName>
</protein>